<gene>
    <name evidence="2" type="ORF">PQJ61_16395</name>
</gene>
<dbReference type="InterPro" id="IPR008258">
    <property type="entry name" value="Transglycosylase_SLT_dom_1"/>
</dbReference>
<feature type="domain" description="Transglycosylase SLT" evidence="1">
    <location>
        <begin position="112"/>
        <end position="205"/>
    </location>
</feature>
<dbReference type="EMBL" id="JAQQAL010000044">
    <property type="protein sequence ID" value="MDC7228344.1"/>
    <property type="molecule type" value="Genomic_DNA"/>
</dbReference>
<reference evidence="2 3" key="1">
    <citation type="submission" date="2022-12" db="EMBL/GenBank/DDBJ databases">
        <title>Metagenome assembled genome from gulf of manar.</title>
        <authorList>
            <person name="Kohli P."/>
            <person name="Pk S."/>
            <person name="Venkata Ramana C."/>
            <person name="Sasikala C."/>
        </authorList>
    </citation>
    <scope>NUCLEOTIDE SEQUENCE [LARGE SCALE GENOMIC DNA]</scope>
    <source>
        <strain evidence="2">JB008</strain>
    </source>
</reference>
<evidence type="ECO:0000259" key="1">
    <source>
        <dbReference type="Pfam" id="PF01464"/>
    </source>
</evidence>
<dbReference type="Gene3D" id="1.10.530.10">
    <property type="match status" value="1"/>
</dbReference>
<organism evidence="2 3">
    <name type="scientific">Candidatus Thalassospirochaeta sargassi</name>
    <dbReference type="NCBI Taxonomy" id="3119039"/>
    <lineage>
        <taxon>Bacteria</taxon>
        <taxon>Pseudomonadati</taxon>
        <taxon>Spirochaetota</taxon>
        <taxon>Spirochaetia</taxon>
        <taxon>Spirochaetales</taxon>
        <taxon>Spirochaetaceae</taxon>
        <taxon>Candidatus Thalassospirochaeta</taxon>
    </lineage>
</organism>
<dbReference type="InterPro" id="IPR023346">
    <property type="entry name" value="Lysozyme-like_dom_sf"/>
</dbReference>
<dbReference type="CDD" id="cd00254">
    <property type="entry name" value="LT-like"/>
    <property type="match status" value="1"/>
</dbReference>
<protein>
    <submittedName>
        <fullName evidence="2">Lytic transglycosylase domain-containing protein</fullName>
    </submittedName>
</protein>
<sequence length="262" mass="29537">MKSSFPRQLSISAAVLVLSLIPLLYAGVADDKNTETFTDIYGISDKAADFTIYSTIEKMDLYSPEDFIRTVVVSDLHDIGYVLYDDDIFRDQIISYYAAVSGSYEIAEAVLRNAHKNDISFGLAFSLMWAESSFNPDAYNRNVVSIDRGLFQLNSESFPQLSRDDFYDIETNVSNGLAYLRYCLDLGENEIVALAIYNAGHGRVSGRGAPLMTLEYISKILEYKSELERDFERYISQNGKIRADKKSGKNLIPVVDTRKTLK</sequence>
<comment type="caution">
    <text evidence="2">The sequence shown here is derived from an EMBL/GenBank/DDBJ whole genome shotgun (WGS) entry which is preliminary data.</text>
</comment>
<accession>A0AAJ1IFH7</accession>
<dbReference type="Proteomes" id="UP001221217">
    <property type="component" value="Unassembled WGS sequence"/>
</dbReference>
<evidence type="ECO:0000313" key="3">
    <source>
        <dbReference type="Proteomes" id="UP001221217"/>
    </source>
</evidence>
<dbReference type="Pfam" id="PF01464">
    <property type="entry name" value="SLT"/>
    <property type="match status" value="1"/>
</dbReference>
<proteinExistence type="predicted"/>
<dbReference type="SUPFAM" id="SSF53955">
    <property type="entry name" value="Lysozyme-like"/>
    <property type="match status" value="1"/>
</dbReference>
<evidence type="ECO:0000313" key="2">
    <source>
        <dbReference type="EMBL" id="MDC7228344.1"/>
    </source>
</evidence>
<dbReference type="AlphaFoldDB" id="A0AAJ1IFH7"/>
<name>A0AAJ1IFH7_9SPIO</name>